<evidence type="ECO:0000259" key="2">
    <source>
        <dbReference type="Pfam" id="PF00156"/>
    </source>
</evidence>
<dbReference type="PANTHER" id="PTHR47505">
    <property type="entry name" value="DNA UTILIZATION PROTEIN YHGH"/>
    <property type="match status" value="1"/>
</dbReference>
<dbReference type="Gene3D" id="3.40.50.2020">
    <property type="match status" value="1"/>
</dbReference>
<dbReference type="Proteomes" id="UP000298433">
    <property type="component" value="Unassembled WGS sequence"/>
</dbReference>
<evidence type="ECO:0000313" key="3">
    <source>
        <dbReference type="EMBL" id="TFC80443.1"/>
    </source>
</evidence>
<sequence>MRPPHGLSRAALDAWAVVMPTECSGCGLPDRALCGVCLAGLAPQVHGSERAGVLVWSALDYSGVARRVLGAFKDGGRTDAAGALAAPLRAAVSAALEPVLEGAGVHLVTVPSSRQAWRIRGYHPVNLLLGHSGLRATPVLRPVGQTQDQVGLGSAERGRNRTGSLVALRPLHGFRALVVDDILTTGATILEVRRAVLAAGGEVVGVATLAETRRRFPVARRSSETD</sequence>
<dbReference type="PANTHER" id="PTHR47505:SF1">
    <property type="entry name" value="DNA UTILIZATION PROTEIN YHGH"/>
    <property type="match status" value="1"/>
</dbReference>
<dbReference type="AlphaFoldDB" id="A0A4R8XP61"/>
<accession>A0A4R8XP61</accession>
<gene>
    <name evidence="3" type="ORF">E3T23_09195</name>
</gene>
<feature type="domain" description="Phosphoribosyltransferase" evidence="2">
    <location>
        <begin position="171"/>
        <end position="213"/>
    </location>
</feature>
<evidence type="ECO:0000313" key="4">
    <source>
        <dbReference type="Proteomes" id="UP000298433"/>
    </source>
</evidence>
<dbReference type="Pfam" id="PF00156">
    <property type="entry name" value="Pribosyltran"/>
    <property type="match status" value="1"/>
</dbReference>
<dbReference type="InterPro" id="IPR051910">
    <property type="entry name" value="ComF/GntX_DNA_util-trans"/>
</dbReference>
<proteinExistence type="inferred from homology"/>
<dbReference type="SUPFAM" id="SSF53271">
    <property type="entry name" value="PRTase-like"/>
    <property type="match status" value="1"/>
</dbReference>
<keyword evidence="4" id="KW-1185">Reference proteome</keyword>
<name>A0A4R8XP61_9MICO</name>
<comment type="similarity">
    <text evidence="1">Belongs to the ComF/GntX family.</text>
</comment>
<dbReference type="RefSeq" id="WP_134370072.1">
    <property type="nucleotide sequence ID" value="NZ_SOGN01000041.1"/>
</dbReference>
<comment type="caution">
    <text evidence="3">The sequence shown here is derived from an EMBL/GenBank/DDBJ whole genome shotgun (WGS) entry which is preliminary data.</text>
</comment>
<reference evidence="3 4" key="1">
    <citation type="submission" date="2019-03" db="EMBL/GenBank/DDBJ databases">
        <title>Genomics of glacier-inhabiting Cryobacterium strains.</title>
        <authorList>
            <person name="Liu Q."/>
            <person name="Xin Y.-H."/>
        </authorList>
    </citation>
    <scope>NUCLEOTIDE SEQUENCE [LARGE SCALE GENOMIC DNA]</scope>
    <source>
        <strain evidence="3 4">TMT2-48-2</strain>
    </source>
</reference>
<dbReference type="InterPro" id="IPR000836">
    <property type="entry name" value="PRTase_dom"/>
</dbReference>
<dbReference type="OrthoDB" id="5242900at2"/>
<dbReference type="CDD" id="cd06223">
    <property type="entry name" value="PRTases_typeI"/>
    <property type="match status" value="1"/>
</dbReference>
<evidence type="ECO:0000256" key="1">
    <source>
        <dbReference type="ARBA" id="ARBA00008007"/>
    </source>
</evidence>
<organism evidence="3 4">
    <name type="scientific">Cryobacterium cheniae</name>
    <dbReference type="NCBI Taxonomy" id="1259262"/>
    <lineage>
        <taxon>Bacteria</taxon>
        <taxon>Bacillati</taxon>
        <taxon>Actinomycetota</taxon>
        <taxon>Actinomycetes</taxon>
        <taxon>Micrococcales</taxon>
        <taxon>Microbacteriaceae</taxon>
        <taxon>Cryobacterium</taxon>
    </lineage>
</organism>
<dbReference type="InterPro" id="IPR029057">
    <property type="entry name" value="PRTase-like"/>
</dbReference>
<dbReference type="EMBL" id="SOGN01000041">
    <property type="protein sequence ID" value="TFC80443.1"/>
    <property type="molecule type" value="Genomic_DNA"/>
</dbReference>
<protein>
    <submittedName>
        <fullName evidence="3">ComF family protein</fullName>
    </submittedName>
</protein>